<dbReference type="EC" id="1.15.1.1" evidence="2"/>
<protein>
    <recommendedName>
        <fullName evidence="2">superoxide dismutase</fullName>
        <ecNumber evidence="2">1.15.1.1</ecNumber>
    </recommendedName>
</protein>
<dbReference type="SUPFAM" id="SSF46609">
    <property type="entry name" value="Fe,Mn superoxide dismutase (SOD), N-terminal domain"/>
    <property type="match status" value="1"/>
</dbReference>
<evidence type="ECO:0000313" key="6">
    <source>
        <dbReference type="EMBL" id="GAA4796801.1"/>
    </source>
</evidence>
<organism evidence="6 7">
    <name type="scientific">Lysobacter hankyongensis</name>
    <dbReference type="NCBI Taxonomy" id="1176535"/>
    <lineage>
        <taxon>Bacteria</taxon>
        <taxon>Pseudomonadati</taxon>
        <taxon>Pseudomonadota</taxon>
        <taxon>Gammaproteobacteria</taxon>
        <taxon>Lysobacterales</taxon>
        <taxon>Lysobacteraceae</taxon>
        <taxon>Lysobacter</taxon>
    </lineage>
</organism>
<name>A0ABP9BNI1_9GAMM</name>
<proteinExistence type="inferred from homology"/>
<evidence type="ECO:0000256" key="3">
    <source>
        <dbReference type="ARBA" id="ARBA00022723"/>
    </source>
</evidence>
<dbReference type="Proteomes" id="UP001499959">
    <property type="component" value="Unassembled WGS sequence"/>
</dbReference>
<dbReference type="InterPro" id="IPR006311">
    <property type="entry name" value="TAT_signal"/>
</dbReference>
<dbReference type="SUPFAM" id="SSF54719">
    <property type="entry name" value="Fe,Mn superoxide dismutase (SOD), C-terminal domain"/>
    <property type="match status" value="1"/>
</dbReference>
<dbReference type="Pfam" id="PF02777">
    <property type="entry name" value="Sod_Fe_C"/>
    <property type="match status" value="1"/>
</dbReference>
<keyword evidence="4" id="KW-0560">Oxidoreductase</keyword>
<dbReference type="InterPro" id="IPR036314">
    <property type="entry name" value="SOD_C_sf"/>
</dbReference>
<dbReference type="InterPro" id="IPR019832">
    <property type="entry name" value="Mn/Fe_SOD_C"/>
</dbReference>
<dbReference type="PANTHER" id="PTHR11404">
    <property type="entry name" value="SUPEROXIDE DISMUTASE 2"/>
    <property type="match status" value="1"/>
</dbReference>
<dbReference type="InterPro" id="IPR036324">
    <property type="entry name" value="Mn/Fe_SOD_N_sf"/>
</dbReference>
<comment type="caution">
    <text evidence="6">The sequence shown here is derived from an EMBL/GenBank/DDBJ whole genome shotgun (WGS) entry which is preliminary data.</text>
</comment>
<comment type="similarity">
    <text evidence="1">Belongs to the iron/manganese superoxide dismutase family.</text>
</comment>
<dbReference type="EMBL" id="BAABJE010000011">
    <property type="protein sequence ID" value="GAA4796801.1"/>
    <property type="molecule type" value="Genomic_DNA"/>
</dbReference>
<evidence type="ECO:0000256" key="4">
    <source>
        <dbReference type="ARBA" id="ARBA00023002"/>
    </source>
</evidence>
<dbReference type="PANTHER" id="PTHR11404:SF6">
    <property type="entry name" value="SUPEROXIDE DISMUTASE [MN], MITOCHONDRIAL"/>
    <property type="match status" value="1"/>
</dbReference>
<dbReference type="Gene3D" id="3.55.40.20">
    <property type="entry name" value="Iron/manganese superoxide dismutase, C-terminal domain"/>
    <property type="match status" value="1"/>
</dbReference>
<dbReference type="PROSITE" id="PS51318">
    <property type="entry name" value="TAT"/>
    <property type="match status" value="1"/>
</dbReference>
<sequence length="239" mass="26425">MHRPHNPGRRELLALAAAAPVALGVAPRAEASSPTPASVAAAGHVPKPLTFDPAKLKGLSERLIRSHWENNYGGSVKALAATRKHLADALANPDLPPYLYNELKREHLLRTGSVVLHEHYFDNLGGDGRPDTDTRRIIGDAFGSFDRWEAEFRRMGLGLGGGSGWVVLGYNTHLQHFENYWMADHAHAPAATLPILVLDMYEHAYQMDYGAAAAKYVDAFFENIQWDAVAQRLERVRKS</sequence>
<dbReference type="InterPro" id="IPR050265">
    <property type="entry name" value="Fe/Mn_Superoxide_Dismutase"/>
</dbReference>
<feature type="domain" description="Manganese/iron superoxide dismutase C-terminal" evidence="5">
    <location>
        <begin position="134"/>
        <end position="232"/>
    </location>
</feature>
<gene>
    <name evidence="6" type="ORF">GCM10023307_23370</name>
</gene>
<evidence type="ECO:0000256" key="1">
    <source>
        <dbReference type="ARBA" id="ARBA00008714"/>
    </source>
</evidence>
<evidence type="ECO:0000313" key="7">
    <source>
        <dbReference type="Proteomes" id="UP001499959"/>
    </source>
</evidence>
<evidence type="ECO:0000256" key="2">
    <source>
        <dbReference type="ARBA" id="ARBA00012682"/>
    </source>
</evidence>
<evidence type="ECO:0000259" key="5">
    <source>
        <dbReference type="Pfam" id="PF02777"/>
    </source>
</evidence>
<reference evidence="7" key="1">
    <citation type="journal article" date="2019" name="Int. J. Syst. Evol. Microbiol.">
        <title>The Global Catalogue of Microorganisms (GCM) 10K type strain sequencing project: providing services to taxonomists for standard genome sequencing and annotation.</title>
        <authorList>
            <consortium name="The Broad Institute Genomics Platform"/>
            <consortium name="The Broad Institute Genome Sequencing Center for Infectious Disease"/>
            <person name="Wu L."/>
            <person name="Ma J."/>
        </authorList>
    </citation>
    <scope>NUCLEOTIDE SEQUENCE [LARGE SCALE GENOMIC DNA]</scope>
    <source>
        <strain evidence="7">JCM 18204</strain>
    </source>
</reference>
<keyword evidence="3" id="KW-0479">Metal-binding</keyword>
<keyword evidence="7" id="KW-1185">Reference proteome</keyword>
<accession>A0ABP9BNI1</accession>
<dbReference type="RefSeq" id="WP_345303520.1">
    <property type="nucleotide sequence ID" value="NZ_BAABJE010000011.1"/>
</dbReference>